<evidence type="ECO:0000259" key="4">
    <source>
        <dbReference type="PROSITE" id="PS50158"/>
    </source>
</evidence>
<dbReference type="PROSITE" id="PS00141">
    <property type="entry name" value="ASP_PROTEASE"/>
    <property type="match status" value="1"/>
</dbReference>
<dbReference type="InterPro" id="IPR001969">
    <property type="entry name" value="Aspartic_peptidase_AS"/>
</dbReference>
<feature type="compositionally biased region" description="Basic and acidic residues" evidence="3">
    <location>
        <begin position="281"/>
        <end position="301"/>
    </location>
</feature>
<organism evidence="6 7">
    <name type="scientific">Culex pipiens pipiens</name>
    <name type="common">Northern house mosquito</name>
    <dbReference type="NCBI Taxonomy" id="38569"/>
    <lineage>
        <taxon>Eukaryota</taxon>
        <taxon>Metazoa</taxon>
        <taxon>Ecdysozoa</taxon>
        <taxon>Arthropoda</taxon>
        <taxon>Hexapoda</taxon>
        <taxon>Insecta</taxon>
        <taxon>Pterygota</taxon>
        <taxon>Neoptera</taxon>
        <taxon>Endopterygota</taxon>
        <taxon>Diptera</taxon>
        <taxon>Nematocera</taxon>
        <taxon>Culicoidea</taxon>
        <taxon>Culicidae</taxon>
        <taxon>Culicinae</taxon>
        <taxon>Culicini</taxon>
        <taxon>Culex</taxon>
        <taxon>Culex</taxon>
    </lineage>
</organism>
<dbReference type="EMBL" id="JBEHCU010011793">
    <property type="protein sequence ID" value="KAL1376296.1"/>
    <property type="molecule type" value="Genomic_DNA"/>
</dbReference>
<comment type="caution">
    <text evidence="6">The sequence shown here is derived from an EMBL/GenBank/DDBJ whole genome shotgun (WGS) entry which is preliminary data.</text>
</comment>
<dbReference type="Proteomes" id="UP001562425">
    <property type="component" value="Unassembled WGS sequence"/>
</dbReference>
<dbReference type="InterPro" id="IPR036875">
    <property type="entry name" value="Znf_CCHC_sf"/>
</dbReference>
<dbReference type="Pfam" id="PF13975">
    <property type="entry name" value="gag-asp_proteas"/>
    <property type="match status" value="1"/>
</dbReference>
<keyword evidence="2" id="KW-0863">Zinc-finger</keyword>
<dbReference type="SMART" id="SM00343">
    <property type="entry name" value="ZnF_C2HC"/>
    <property type="match status" value="2"/>
</dbReference>
<dbReference type="AlphaFoldDB" id="A0ABD1CIR3"/>
<dbReference type="SUPFAM" id="SSF57756">
    <property type="entry name" value="Retrovirus zinc finger-like domains"/>
    <property type="match status" value="1"/>
</dbReference>
<evidence type="ECO:0000256" key="2">
    <source>
        <dbReference type="PROSITE-ProRule" id="PRU00047"/>
    </source>
</evidence>
<keyword evidence="7" id="KW-1185">Reference proteome</keyword>
<feature type="domain" description="Peptidase A2" evidence="5">
    <location>
        <begin position="374"/>
        <end position="456"/>
    </location>
</feature>
<dbReference type="PROSITE" id="PS50175">
    <property type="entry name" value="ASP_PROT_RETROV"/>
    <property type="match status" value="1"/>
</dbReference>
<evidence type="ECO:0008006" key="8">
    <source>
        <dbReference type="Google" id="ProtNLM"/>
    </source>
</evidence>
<protein>
    <recommendedName>
        <fullName evidence="8">Blastopia polyprotein</fullName>
    </recommendedName>
</protein>
<dbReference type="Gene3D" id="4.10.60.10">
    <property type="entry name" value="Zinc finger, CCHC-type"/>
    <property type="match status" value="1"/>
</dbReference>
<evidence type="ECO:0000256" key="1">
    <source>
        <dbReference type="ARBA" id="ARBA00022801"/>
    </source>
</evidence>
<keyword evidence="2" id="KW-0479">Metal-binding</keyword>
<dbReference type="Pfam" id="PF00098">
    <property type="entry name" value="zf-CCHC"/>
    <property type="match status" value="2"/>
</dbReference>
<feature type="region of interest" description="Disordered" evidence="3">
    <location>
        <begin position="24"/>
        <end position="115"/>
    </location>
</feature>
<evidence type="ECO:0000259" key="5">
    <source>
        <dbReference type="PROSITE" id="PS50175"/>
    </source>
</evidence>
<keyword evidence="2" id="KW-0862">Zinc</keyword>
<evidence type="ECO:0000313" key="6">
    <source>
        <dbReference type="EMBL" id="KAL1376296.1"/>
    </source>
</evidence>
<dbReference type="CDD" id="cd00303">
    <property type="entry name" value="retropepsin_like"/>
    <property type="match status" value="1"/>
</dbReference>
<dbReference type="GO" id="GO:0008270">
    <property type="term" value="F:zinc ion binding"/>
    <property type="evidence" value="ECO:0007669"/>
    <property type="project" value="UniProtKB-KW"/>
</dbReference>
<dbReference type="PANTHER" id="PTHR46888:SF1">
    <property type="entry name" value="RIBONUCLEASE H"/>
    <property type="match status" value="1"/>
</dbReference>
<accession>A0ABD1CIR3</accession>
<name>A0ABD1CIR3_CULPP</name>
<dbReference type="GO" id="GO:0016787">
    <property type="term" value="F:hydrolase activity"/>
    <property type="evidence" value="ECO:0007669"/>
    <property type="project" value="UniProtKB-KW"/>
</dbReference>
<evidence type="ECO:0000313" key="7">
    <source>
        <dbReference type="Proteomes" id="UP001562425"/>
    </source>
</evidence>
<dbReference type="InterPro" id="IPR021109">
    <property type="entry name" value="Peptidase_aspartic_dom_sf"/>
</dbReference>
<feature type="domain" description="CCHC-type" evidence="4">
    <location>
        <begin position="326"/>
        <end position="342"/>
    </location>
</feature>
<gene>
    <name evidence="6" type="ORF">pipiens_004455</name>
</gene>
<keyword evidence="1" id="KW-0378">Hydrolase</keyword>
<feature type="compositionally biased region" description="Acidic residues" evidence="3">
    <location>
        <begin position="68"/>
        <end position="80"/>
    </location>
</feature>
<evidence type="ECO:0000256" key="3">
    <source>
        <dbReference type="SAM" id="MobiDB-lite"/>
    </source>
</evidence>
<dbReference type="Pfam" id="PF03732">
    <property type="entry name" value="Retrotrans_gag"/>
    <property type="match status" value="1"/>
</dbReference>
<dbReference type="InterPro" id="IPR001878">
    <property type="entry name" value="Znf_CCHC"/>
</dbReference>
<proteinExistence type="predicted"/>
<sequence length="586" mass="65959">MATVEELCENFTKIGLVRECERLGLPTNGSKNEMAQRIIDHQAAANGEDDDDDGSQRDDDDGSVHDEQNDENESDADENDDSHADSDDATVRGNDANDEREARRNTHQRPQVYSFRDMEESIESFGAEDGEDVKVWLQQLETVAESARWTGEHKMIMLRKKLTGTARRFVFSLRDVSSYAKLKKALIDEFAPFVRASDVHRTLGNRKKKPTETTRDYIYEMQRIALAIDLDEPSLCEYIVDGITDDEFHRSLLYEAQTIRHLKEKLLNYEKVTKNSRKKTKPDEKREKPRTENKASAKSDPKKHCFNCGDASHVASECPQKSDGPKCFNCNAFGHLSKDCPKNKTKQKEKKVNVVEKVNGDKPGVLLNLFGREFSAIVDTGAEISLIRKDLWTDLAENGVQMRKSTMKVRGFGGDVRVVCGEVALTATIGEEEFPIRFYVVPNEAIDMQVLIGMDFLSGVDYSISPGEVRVKKYRPSDAEPADVDVKWIRRVAEYVAEDEVTVPYQYRDEVLELIENYTPEKPVVAANQLTITLSDNDVLRAITEMAFHNIAPLVHGNDCPYRGTVMGVPLSPAVVGNANPAAQLR</sequence>
<feature type="compositionally biased region" description="Basic and acidic residues" evidence="3">
    <location>
        <begin position="54"/>
        <end position="67"/>
    </location>
</feature>
<dbReference type="InterPro" id="IPR001995">
    <property type="entry name" value="Peptidase_A2_cat"/>
</dbReference>
<dbReference type="SUPFAM" id="SSF50630">
    <property type="entry name" value="Acid proteases"/>
    <property type="match status" value="1"/>
</dbReference>
<dbReference type="Pfam" id="PF02037">
    <property type="entry name" value="SAP"/>
    <property type="match status" value="1"/>
</dbReference>
<dbReference type="InterPro" id="IPR003034">
    <property type="entry name" value="SAP_dom"/>
</dbReference>
<feature type="domain" description="CCHC-type" evidence="4">
    <location>
        <begin position="305"/>
        <end position="320"/>
    </location>
</feature>
<dbReference type="InterPro" id="IPR005162">
    <property type="entry name" value="Retrotrans_gag_dom"/>
</dbReference>
<feature type="compositionally biased region" description="Basic and acidic residues" evidence="3">
    <location>
        <begin position="81"/>
        <end position="104"/>
    </location>
</feature>
<dbReference type="Gene3D" id="2.40.70.10">
    <property type="entry name" value="Acid Proteases"/>
    <property type="match status" value="1"/>
</dbReference>
<dbReference type="PANTHER" id="PTHR46888">
    <property type="entry name" value="ZINC KNUCKLE DOMAINCONTAINING PROTEIN-RELATED"/>
    <property type="match status" value="1"/>
</dbReference>
<dbReference type="PROSITE" id="PS50158">
    <property type="entry name" value="ZF_CCHC"/>
    <property type="match status" value="2"/>
</dbReference>
<feature type="region of interest" description="Disordered" evidence="3">
    <location>
        <begin position="273"/>
        <end position="301"/>
    </location>
</feature>
<reference evidence="6 7" key="1">
    <citation type="submission" date="2024-05" db="EMBL/GenBank/DDBJ databases">
        <title>Culex pipiens pipiens assembly and annotation.</title>
        <authorList>
            <person name="Alout H."/>
            <person name="Durand T."/>
        </authorList>
    </citation>
    <scope>NUCLEOTIDE SEQUENCE [LARGE SCALE GENOMIC DNA]</scope>
    <source>
        <strain evidence="6">HA-2024</strain>
        <tissue evidence="6">Whole body</tissue>
    </source>
</reference>